<gene>
    <name evidence="1" type="ORF">CSSPJE1EN2_LOCUS20001</name>
</gene>
<dbReference type="EMBL" id="OZ023707">
    <property type="protein sequence ID" value="CAK9878215.1"/>
    <property type="molecule type" value="Genomic_DNA"/>
</dbReference>
<name>A0ABP1BQ79_9BRYO</name>
<reference evidence="1" key="1">
    <citation type="submission" date="2024-03" db="EMBL/GenBank/DDBJ databases">
        <authorList>
            <consortium name="ELIXIR-Norway"/>
            <consortium name="Elixir Norway"/>
        </authorList>
    </citation>
    <scope>NUCLEOTIDE SEQUENCE</scope>
</reference>
<proteinExistence type="predicted"/>
<keyword evidence="2" id="KW-1185">Reference proteome</keyword>
<evidence type="ECO:0000313" key="2">
    <source>
        <dbReference type="Proteomes" id="UP001497522"/>
    </source>
</evidence>
<dbReference type="Proteomes" id="UP001497522">
    <property type="component" value="Chromosome 6"/>
</dbReference>
<evidence type="ECO:0000313" key="1">
    <source>
        <dbReference type="EMBL" id="CAK9878215.1"/>
    </source>
</evidence>
<accession>A0ABP1BQ79</accession>
<organism evidence="1 2">
    <name type="scientific">Sphagnum jensenii</name>
    <dbReference type="NCBI Taxonomy" id="128206"/>
    <lineage>
        <taxon>Eukaryota</taxon>
        <taxon>Viridiplantae</taxon>
        <taxon>Streptophyta</taxon>
        <taxon>Embryophyta</taxon>
        <taxon>Bryophyta</taxon>
        <taxon>Sphagnophytina</taxon>
        <taxon>Sphagnopsida</taxon>
        <taxon>Sphagnales</taxon>
        <taxon>Sphagnaceae</taxon>
        <taxon>Sphagnum</taxon>
    </lineage>
</organism>
<protein>
    <submittedName>
        <fullName evidence="1">Uncharacterized protein</fullName>
    </submittedName>
</protein>
<sequence>MPIFIAPHYFGLAMVDGSTQTSSLLGNGPYMAHIFARFHSVPMNPNAEEFYPWYMQEQSQSTLTFSPIPAYSPIPEIVPDADEIISQQQHANAAAADTADTTGAIRLGTQAANNSETKELGVIQKWKALKKH</sequence>